<evidence type="ECO:0000256" key="1">
    <source>
        <dbReference type="SAM" id="Phobius"/>
    </source>
</evidence>
<keyword evidence="1" id="KW-1133">Transmembrane helix</keyword>
<feature type="transmembrane region" description="Helical" evidence="1">
    <location>
        <begin position="132"/>
        <end position="150"/>
    </location>
</feature>
<protein>
    <submittedName>
        <fullName evidence="2">Uncharacterized protein</fullName>
    </submittedName>
</protein>
<keyword evidence="3" id="KW-1185">Reference proteome</keyword>
<dbReference type="EMBL" id="SRLC01000002">
    <property type="protein sequence ID" value="TGE21288.1"/>
    <property type="molecule type" value="Genomic_DNA"/>
</dbReference>
<dbReference type="RefSeq" id="WP_135463839.1">
    <property type="nucleotide sequence ID" value="NZ_SRLC01000002.1"/>
</dbReference>
<name>A0A4Z0PU74_9BACT</name>
<gene>
    <name evidence="2" type="ORF">E5K00_13420</name>
</gene>
<proteinExistence type="predicted"/>
<accession>A0A4Z0PU74</accession>
<organism evidence="2 3">
    <name type="scientific">Hymenobacter aquaticus</name>
    <dbReference type="NCBI Taxonomy" id="1867101"/>
    <lineage>
        <taxon>Bacteria</taxon>
        <taxon>Pseudomonadati</taxon>
        <taxon>Bacteroidota</taxon>
        <taxon>Cytophagia</taxon>
        <taxon>Cytophagales</taxon>
        <taxon>Hymenobacteraceae</taxon>
        <taxon>Hymenobacter</taxon>
    </lineage>
</organism>
<reference evidence="2 3" key="1">
    <citation type="submission" date="2019-04" db="EMBL/GenBank/DDBJ databases">
        <authorList>
            <person name="Feng G."/>
            <person name="Zhang J."/>
            <person name="Zhu H."/>
        </authorList>
    </citation>
    <scope>NUCLEOTIDE SEQUENCE [LARGE SCALE GENOMIC DNA]</scope>
    <source>
        <strain evidence="2 3">JCM 31653</strain>
    </source>
</reference>
<sequence length="268" mass="30960">MSRLKRVVYRLRQRLPFLNIWLAAAALTTNYFVQTFCQPVTWAALTLLAAFGAFLAWPWLTRAPKPVQYGAVFLQGVAFTICCYCVLFLQPATLIWTLLLAFLLFPLVSWVPVLFGLQILWRIGRSPLRGAWLVGLLGSLLLLPAQLWFYHEYQAIEGIATQLAQQHRLTTHNLAQRLPQTYVAERIVGMHFRYHTRVEFYDGWRPPLHDPLLGFSYFLRNHQDPLAVGPGEVDRVKLYQSLFPDRPLKPDCLCAHSHDGQTYRNWIP</sequence>
<feature type="transmembrane region" description="Helical" evidence="1">
    <location>
        <begin position="15"/>
        <end position="33"/>
    </location>
</feature>
<feature type="transmembrane region" description="Helical" evidence="1">
    <location>
        <begin position="69"/>
        <end position="89"/>
    </location>
</feature>
<keyword evidence="1" id="KW-0812">Transmembrane</keyword>
<evidence type="ECO:0000313" key="3">
    <source>
        <dbReference type="Proteomes" id="UP000297549"/>
    </source>
</evidence>
<feature type="transmembrane region" description="Helical" evidence="1">
    <location>
        <begin position="95"/>
        <end position="120"/>
    </location>
</feature>
<dbReference type="AlphaFoldDB" id="A0A4Z0PU74"/>
<keyword evidence="1" id="KW-0472">Membrane</keyword>
<feature type="transmembrane region" description="Helical" evidence="1">
    <location>
        <begin position="39"/>
        <end position="57"/>
    </location>
</feature>
<dbReference type="Proteomes" id="UP000297549">
    <property type="component" value="Unassembled WGS sequence"/>
</dbReference>
<dbReference type="OrthoDB" id="877073at2"/>
<evidence type="ECO:0000313" key="2">
    <source>
        <dbReference type="EMBL" id="TGE21288.1"/>
    </source>
</evidence>
<comment type="caution">
    <text evidence="2">The sequence shown here is derived from an EMBL/GenBank/DDBJ whole genome shotgun (WGS) entry which is preliminary data.</text>
</comment>